<organism evidence="1 2">
    <name type="scientific">Zarea fungicola</name>
    <dbReference type="NCBI Taxonomy" id="93591"/>
    <lineage>
        <taxon>Eukaryota</taxon>
        <taxon>Fungi</taxon>
        <taxon>Dikarya</taxon>
        <taxon>Ascomycota</taxon>
        <taxon>Pezizomycotina</taxon>
        <taxon>Sordariomycetes</taxon>
        <taxon>Hypocreomycetidae</taxon>
        <taxon>Hypocreales</taxon>
        <taxon>Cordycipitaceae</taxon>
        <taxon>Zarea</taxon>
    </lineage>
</organism>
<accession>A0ACC1NJ51</accession>
<comment type="caution">
    <text evidence="1">The sequence shown here is derived from an EMBL/GenBank/DDBJ whole genome shotgun (WGS) entry which is preliminary data.</text>
</comment>
<dbReference type="EMBL" id="JANJQO010000316">
    <property type="protein sequence ID" value="KAJ2979078.1"/>
    <property type="molecule type" value="Genomic_DNA"/>
</dbReference>
<name>A0ACC1NJ51_9HYPO</name>
<protein>
    <submittedName>
        <fullName evidence="1">Uncharacterized protein</fullName>
    </submittedName>
</protein>
<evidence type="ECO:0000313" key="2">
    <source>
        <dbReference type="Proteomes" id="UP001143910"/>
    </source>
</evidence>
<reference evidence="1" key="1">
    <citation type="submission" date="2022-08" db="EMBL/GenBank/DDBJ databases">
        <title>Genome Sequence of Lecanicillium fungicola.</title>
        <authorList>
            <person name="Buettner E."/>
        </authorList>
    </citation>
    <scope>NUCLEOTIDE SEQUENCE</scope>
    <source>
        <strain evidence="1">Babe33</strain>
    </source>
</reference>
<proteinExistence type="predicted"/>
<sequence length="605" mass="69293">MELSPEVVRQVVLPTAAFHTPSVPNFLRQQPKPADPCWETSSLNPKNRIDSLDFPKHPAWRIDGCIAYGTQFYAVPLFLAPAPPRRVDVFITGDLTAVSPQLRRVLDLGTAFHTRDTNETQQLGITRHIIRCLQHWTTTSGEVHMYTHFPFGSRIVLNNIPTNVKDACFRIAPSQHLERQMLSIAQLQTIWKYEGIELPPTIDISELEYKKQPHDSISIVTHGGNMLVFKALLSHTKFLYHELRQLLLLPAHPNIIQRPLHLVTKKCGFGTKTAVVGFTLRYHPLGTVRDHLPYMALHHSVKHKTEVRWALQLVDALQHLHKSCGTFYSDLRLDNILLSNSHDLVLVDFEQRGVWCEFASPEINAIECLRVLAMDDEIPELHRDKYSRLLTQLLPNWESAVHGEEYEWPAAKQGYNMAWQCLNREEQESCEVYMLGRVLWCIFEAQSAPQRAAIWTSYKSEPTVEFPSYARTPPELQKLINWCTAGHEPTLSSLLVRSGDKLVLRELEATGQTTQRAVLAAARSFWTARVAESERWVRKRITLERIARGIQRSRQENLESRKSDAATGSSQGCIEVGRRRQRHAFHSRPSLSMVQNLLQRYQSSL</sequence>
<dbReference type="Proteomes" id="UP001143910">
    <property type="component" value="Unassembled WGS sequence"/>
</dbReference>
<keyword evidence="2" id="KW-1185">Reference proteome</keyword>
<evidence type="ECO:0000313" key="1">
    <source>
        <dbReference type="EMBL" id="KAJ2979078.1"/>
    </source>
</evidence>
<gene>
    <name evidence="1" type="ORF">NQ176_g3465</name>
</gene>